<accession>A0A174UMY1</accession>
<name>A0A174UMY1_9FIRM</name>
<evidence type="ECO:0000313" key="1">
    <source>
        <dbReference type="EMBL" id="CUQ23572.1"/>
    </source>
</evidence>
<dbReference type="EMBL" id="CZAW01000129">
    <property type="protein sequence ID" value="CUQ23572.1"/>
    <property type="molecule type" value="Genomic_DNA"/>
</dbReference>
<dbReference type="Proteomes" id="UP000095712">
    <property type="component" value="Unassembled WGS sequence"/>
</dbReference>
<evidence type="ECO:0000313" key="2">
    <source>
        <dbReference type="Proteomes" id="UP000095712"/>
    </source>
</evidence>
<proteinExistence type="predicted"/>
<organism evidence="1 2">
    <name type="scientific">Blautia wexlerae</name>
    <dbReference type="NCBI Taxonomy" id="418240"/>
    <lineage>
        <taxon>Bacteria</taxon>
        <taxon>Bacillati</taxon>
        <taxon>Bacillota</taxon>
        <taxon>Clostridia</taxon>
        <taxon>Lachnospirales</taxon>
        <taxon>Lachnospiraceae</taxon>
        <taxon>Blautia</taxon>
    </lineage>
</organism>
<dbReference type="AlphaFoldDB" id="A0A174UMY1"/>
<dbReference type="RefSeq" id="WP_055154276.1">
    <property type="nucleotide sequence ID" value="NZ_CZAW01000129.1"/>
</dbReference>
<sequence>MIAQIISESLFFFQDDYYNADISTIEREMTHISYCIETFPVVNAMVDNQKNYIILNLFTMVAANNMTMITELLDLLSRPEKATTSQIMQLAVKWLNFHENENMISTYTREYYIPIVENGKMYAVWNGYNLFPPQKYSKYMYDVFKLIFLHELGHWQYARFKESWKMAYKKQAYNALKKQYAAEVVPVNQKQLELWMKEIIADYIAVLVYTKTSRQYDDSKQCTKHCYIAIGLFYGLIAMEELAHEQYKKGTEKHPPVYIRQNTVRELYAGFFSDILKIPYDIFMENEIQEWYVIESYFSQIIEEYWRKHYG</sequence>
<dbReference type="OrthoDB" id="10020069at2"/>
<gene>
    <name evidence="1" type="ORF">ERS852523_04476</name>
</gene>
<protein>
    <submittedName>
        <fullName evidence="1">Peptidase family M13</fullName>
    </submittedName>
</protein>
<reference evidence="1 2" key="1">
    <citation type="submission" date="2015-09" db="EMBL/GenBank/DDBJ databases">
        <authorList>
            <consortium name="Pathogen Informatics"/>
        </authorList>
    </citation>
    <scope>NUCLEOTIDE SEQUENCE [LARGE SCALE GENOMIC DNA]</scope>
    <source>
        <strain evidence="1 2">2789STDY5834911</strain>
    </source>
</reference>